<feature type="compositionally biased region" description="Low complexity" evidence="1">
    <location>
        <begin position="132"/>
        <end position="144"/>
    </location>
</feature>
<dbReference type="PANTHER" id="PTHR37722">
    <property type="entry name" value="OS01G0167700 PROTEIN"/>
    <property type="match status" value="1"/>
</dbReference>
<accession>A0A5P1EPV3</accession>
<evidence type="ECO:0000313" key="3">
    <source>
        <dbReference type="Proteomes" id="UP000243459"/>
    </source>
</evidence>
<keyword evidence="3" id="KW-1185">Reference proteome</keyword>
<feature type="region of interest" description="Disordered" evidence="1">
    <location>
        <begin position="224"/>
        <end position="251"/>
    </location>
</feature>
<feature type="compositionally biased region" description="Polar residues" evidence="1">
    <location>
        <begin position="35"/>
        <end position="49"/>
    </location>
</feature>
<dbReference type="Proteomes" id="UP000243459">
    <property type="component" value="Chromosome 5"/>
</dbReference>
<feature type="region of interest" description="Disordered" evidence="1">
    <location>
        <begin position="71"/>
        <end position="94"/>
    </location>
</feature>
<dbReference type="AlphaFoldDB" id="A0A5P1EPV3"/>
<feature type="region of interest" description="Disordered" evidence="1">
    <location>
        <begin position="1"/>
        <end position="52"/>
    </location>
</feature>
<dbReference type="EMBL" id="CM007385">
    <property type="protein sequence ID" value="ONK67956.1"/>
    <property type="molecule type" value="Genomic_DNA"/>
</dbReference>
<sequence length="300" mass="33520">MLQWMGGSRRKVTSSRKSIHNRQRQYFEQRKRQQHVTGVENQSDAQNQDHYSEEPCSLDILSLINLATSSQQGYRSETREHDGSQDSQFTQLPLENMSRKATSGLPEDLDKSHKPVYCHSAQTVQTDPNRGLLSSLSNLVPSVPTSYGSSSRSDKRKLQSLAGERTSNFINKLSKQEEVHDVNEQFSEVSVLDLLDDGPTSNSGRGPVPEGYVAFSVEGLGQVGIGTPAHSPRRNLPSPPKAPRRMQPSAKHKSYQYNLGITNDDYVNLANSYACRVKLLPARSMILRPNCKLNIFQFGC</sequence>
<name>A0A5P1EPV3_ASPOF</name>
<feature type="compositionally biased region" description="Basic residues" evidence="1">
    <location>
        <begin position="8"/>
        <end position="23"/>
    </location>
</feature>
<proteinExistence type="predicted"/>
<evidence type="ECO:0000256" key="1">
    <source>
        <dbReference type="SAM" id="MobiDB-lite"/>
    </source>
</evidence>
<reference evidence="3" key="1">
    <citation type="journal article" date="2017" name="Nat. Commun.">
        <title>The asparagus genome sheds light on the origin and evolution of a young Y chromosome.</title>
        <authorList>
            <person name="Harkess A."/>
            <person name="Zhou J."/>
            <person name="Xu C."/>
            <person name="Bowers J.E."/>
            <person name="Van der Hulst R."/>
            <person name="Ayyampalayam S."/>
            <person name="Mercati F."/>
            <person name="Riccardi P."/>
            <person name="McKain M.R."/>
            <person name="Kakrana A."/>
            <person name="Tang H."/>
            <person name="Ray J."/>
            <person name="Groenendijk J."/>
            <person name="Arikit S."/>
            <person name="Mathioni S.M."/>
            <person name="Nakano M."/>
            <person name="Shan H."/>
            <person name="Telgmann-Rauber A."/>
            <person name="Kanno A."/>
            <person name="Yue Z."/>
            <person name="Chen H."/>
            <person name="Li W."/>
            <person name="Chen Y."/>
            <person name="Xu X."/>
            <person name="Zhang Y."/>
            <person name="Luo S."/>
            <person name="Chen H."/>
            <person name="Gao J."/>
            <person name="Mao Z."/>
            <person name="Pires J.C."/>
            <person name="Luo M."/>
            <person name="Kudrna D."/>
            <person name="Wing R.A."/>
            <person name="Meyers B.C."/>
            <person name="Yi K."/>
            <person name="Kong H."/>
            <person name="Lavrijsen P."/>
            <person name="Sunseri F."/>
            <person name="Falavigna A."/>
            <person name="Ye Y."/>
            <person name="Leebens-Mack J.H."/>
            <person name="Chen G."/>
        </authorList>
    </citation>
    <scope>NUCLEOTIDE SEQUENCE [LARGE SCALE GENOMIC DNA]</scope>
    <source>
        <strain evidence="3">cv. DH0086</strain>
    </source>
</reference>
<evidence type="ECO:0000313" key="2">
    <source>
        <dbReference type="EMBL" id="ONK67956.1"/>
    </source>
</evidence>
<dbReference type="PANTHER" id="PTHR37722:SF2">
    <property type="entry name" value="OS01G0167700 PROTEIN"/>
    <property type="match status" value="1"/>
</dbReference>
<feature type="region of interest" description="Disordered" evidence="1">
    <location>
        <begin position="123"/>
        <end position="162"/>
    </location>
</feature>
<dbReference type="OMA" id="CKISICH"/>
<dbReference type="Gramene" id="ONK67956">
    <property type="protein sequence ID" value="ONK67956"/>
    <property type="gene ID" value="A4U43_C05F5600"/>
</dbReference>
<gene>
    <name evidence="2" type="ORF">A4U43_C05F5600</name>
</gene>
<organism evidence="2 3">
    <name type="scientific">Asparagus officinalis</name>
    <name type="common">Garden asparagus</name>
    <dbReference type="NCBI Taxonomy" id="4686"/>
    <lineage>
        <taxon>Eukaryota</taxon>
        <taxon>Viridiplantae</taxon>
        <taxon>Streptophyta</taxon>
        <taxon>Embryophyta</taxon>
        <taxon>Tracheophyta</taxon>
        <taxon>Spermatophyta</taxon>
        <taxon>Magnoliopsida</taxon>
        <taxon>Liliopsida</taxon>
        <taxon>Asparagales</taxon>
        <taxon>Asparagaceae</taxon>
        <taxon>Asparagoideae</taxon>
        <taxon>Asparagus</taxon>
    </lineage>
</organism>
<protein>
    <submittedName>
        <fullName evidence="2">Uncharacterized protein</fullName>
    </submittedName>
</protein>